<organism evidence="9">
    <name type="scientific">Candidatus Kentrum eta</name>
    <dbReference type="NCBI Taxonomy" id="2126337"/>
    <lineage>
        <taxon>Bacteria</taxon>
        <taxon>Pseudomonadati</taxon>
        <taxon>Pseudomonadota</taxon>
        <taxon>Gammaproteobacteria</taxon>
        <taxon>Candidatus Kentrum</taxon>
    </lineage>
</organism>
<proteinExistence type="predicted"/>
<feature type="compositionally biased region" description="Basic and acidic residues" evidence="5">
    <location>
        <begin position="116"/>
        <end position="149"/>
    </location>
</feature>
<keyword evidence="9" id="KW-0131">Cell cycle</keyword>
<evidence type="ECO:0000256" key="1">
    <source>
        <dbReference type="ARBA" id="ARBA00004167"/>
    </source>
</evidence>
<keyword evidence="4 6" id="KW-0472">Membrane</keyword>
<evidence type="ECO:0000313" key="7">
    <source>
        <dbReference type="EMBL" id="VFJ91764.1"/>
    </source>
</evidence>
<evidence type="ECO:0000313" key="8">
    <source>
        <dbReference type="EMBL" id="VFJ92975.1"/>
    </source>
</evidence>
<evidence type="ECO:0000256" key="6">
    <source>
        <dbReference type="SAM" id="Phobius"/>
    </source>
</evidence>
<keyword evidence="9" id="KW-0132">Cell division</keyword>
<dbReference type="InterPro" id="IPR006260">
    <property type="entry name" value="TonB/TolA_C"/>
</dbReference>
<gene>
    <name evidence="7" type="ORF">BECKH772A_GA0070896_1003419</name>
    <name evidence="8" type="ORF">BECKH772B_GA0070898_1003619</name>
    <name evidence="9" type="ORF">BECKH772C_GA0070978_1003319</name>
</gene>
<feature type="region of interest" description="Disordered" evidence="5">
    <location>
        <begin position="116"/>
        <end position="181"/>
    </location>
</feature>
<accession>A0A450V489</accession>
<keyword evidence="2 6" id="KW-0812">Transmembrane</keyword>
<dbReference type="AlphaFoldDB" id="A0A450V489"/>
<dbReference type="SUPFAM" id="SSF74653">
    <property type="entry name" value="TolA/TonB C-terminal domain"/>
    <property type="match status" value="1"/>
</dbReference>
<dbReference type="EMBL" id="CAADFJ010000033">
    <property type="protein sequence ID" value="VFJ99588.1"/>
    <property type="molecule type" value="Genomic_DNA"/>
</dbReference>
<dbReference type="NCBIfam" id="TIGR02794">
    <property type="entry name" value="tolA_full"/>
    <property type="match status" value="1"/>
</dbReference>
<sequence length="279" mass="31917">MKSRSFTGKAKPLFLAIAVHAVFIGVLLLSFDWSSKFAPPSATPKQQKAEPILAMVVDEIKVQAELAEIDERKQIEQEAERARMKALEDQAKTVRKRREKEEQKLADIQRQLKEQEELQRKQAAKREAERKRQEKAEKERQRKAKEAEAKKRKKAAERKRREAEQALQRKLAAEQAKRDRERQRLLDQYRREYITGIKSAVERNWIRPPGAAKGLQCKLKVTQTSGGEVMNVSITVSSGNAAFDRSAVAAVFKASPLPKPKDPEVFDRNIVLTLLNPEN</sequence>
<reference evidence="9" key="1">
    <citation type="submission" date="2019-02" db="EMBL/GenBank/DDBJ databases">
        <authorList>
            <person name="Gruber-Vodicka R. H."/>
            <person name="Seah K. B. B."/>
        </authorList>
    </citation>
    <scope>NUCLEOTIDE SEQUENCE</scope>
    <source>
        <strain evidence="9">BECK_SA2B12</strain>
        <strain evidence="7">BECK_SA2B15</strain>
        <strain evidence="8">BECK_SA2B20</strain>
    </source>
</reference>
<dbReference type="GO" id="GO:0019534">
    <property type="term" value="F:toxin transmembrane transporter activity"/>
    <property type="evidence" value="ECO:0007669"/>
    <property type="project" value="InterPro"/>
</dbReference>
<evidence type="ECO:0000256" key="5">
    <source>
        <dbReference type="SAM" id="MobiDB-lite"/>
    </source>
</evidence>
<dbReference type="GO" id="GO:0016020">
    <property type="term" value="C:membrane"/>
    <property type="evidence" value="ECO:0007669"/>
    <property type="project" value="UniProtKB-SubCell"/>
</dbReference>
<dbReference type="NCBIfam" id="TIGR01352">
    <property type="entry name" value="tonB_Cterm"/>
    <property type="match status" value="1"/>
</dbReference>
<dbReference type="GO" id="GO:0051301">
    <property type="term" value="P:cell division"/>
    <property type="evidence" value="ECO:0007669"/>
    <property type="project" value="UniProtKB-KW"/>
</dbReference>
<evidence type="ECO:0000256" key="3">
    <source>
        <dbReference type="ARBA" id="ARBA00022989"/>
    </source>
</evidence>
<comment type="subcellular location">
    <subcellularLocation>
        <location evidence="1">Membrane</location>
        <topology evidence="1">Single-pass membrane protein</topology>
    </subcellularLocation>
</comment>
<evidence type="ECO:0000313" key="9">
    <source>
        <dbReference type="EMBL" id="VFJ99588.1"/>
    </source>
</evidence>
<dbReference type="EMBL" id="CAADFI010000036">
    <property type="protein sequence ID" value="VFJ92975.1"/>
    <property type="molecule type" value="Genomic_DNA"/>
</dbReference>
<dbReference type="GO" id="GO:0043213">
    <property type="term" value="P:bacteriocin transport"/>
    <property type="evidence" value="ECO:0007669"/>
    <property type="project" value="InterPro"/>
</dbReference>
<dbReference type="InterPro" id="IPR014161">
    <property type="entry name" value="Tol-Pal_TolA"/>
</dbReference>
<keyword evidence="3 6" id="KW-1133">Transmembrane helix</keyword>
<evidence type="ECO:0000256" key="2">
    <source>
        <dbReference type="ARBA" id="ARBA00022692"/>
    </source>
</evidence>
<dbReference type="Pfam" id="PF13103">
    <property type="entry name" value="TonB_2"/>
    <property type="match status" value="1"/>
</dbReference>
<protein>
    <submittedName>
        <fullName evidence="9">Cell division and transport-associated protein TolA</fullName>
    </submittedName>
</protein>
<feature type="compositionally biased region" description="Basic and acidic residues" evidence="5">
    <location>
        <begin position="171"/>
        <end position="181"/>
    </location>
</feature>
<feature type="transmembrane region" description="Helical" evidence="6">
    <location>
        <begin position="12"/>
        <end position="31"/>
    </location>
</feature>
<dbReference type="EMBL" id="CAADFG010000034">
    <property type="protein sequence ID" value="VFJ91764.1"/>
    <property type="molecule type" value="Genomic_DNA"/>
</dbReference>
<dbReference type="Gene3D" id="3.30.1150.10">
    <property type="match status" value="1"/>
</dbReference>
<name>A0A450V489_9GAMM</name>
<evidence type="ECO:0000256" key="4">
    <source>
        <dbReference type="ARBA" id="ARBA00023136"/>
    </source>
</evidence>